<feature type="region of interest" description="Disordered" evidence="1">
    <location>
        <begin position="111"/>
        <end position="172"/>
    </location>
</feature>
<protein>
    <submittedName>
        <fullName evidence="2">Predicted protein</fullName>
    </submittedName>
</protein>
<dbReference type="EMBL" id="FP929128">
    <property type="protein sequence ID" value="CBX96136.1"/>
    <property type="molecule type" value="Genomic_DNA"/>
</dbReference>
<dbReference type="AlphaFoldDB" id="E4ZXP1"/>
<feature type="compositionally biased region" description="Pro residues" evidence="1">
    <location>
        <begin position="115"/>
        <end position="126"/>
    </location>
</feature>
<evidence type="ECO:0000313" key="2">
    <source>
        <dbReference type="EMBL" id="CBX96136.1"/>
    </source>
</evidence>
<evidence type="ECO:0000256" key="1">
    <source>
        <dbReference type="SAM" id="MobiDB-lite"/>
    </source>
</evidence>
<accession>E4ZXP1</accession>
<dbReference type="InParanoid" id="E4ZXP1"/>
<organism evidence="3">
    <name type="scientific">Leptosphaeria maculans (strain JN3 / isolate v23.1.3 / race Av1-4-5-6-7-8)</name>
    <name type="common">Blackleg fungus</name>
    <name type="synonym">Phoma lingam</name>
    <dbReference type="NCBI Taxonomy" id="985895"/>
    <lineage>
        <taxon>Eukaryota</taxon>
        <taxon>Fungi</taxon>
        <taxon>Dikarya</taxon>
        <taxon>Ascomycota</taxon>
        <taxon>Pezizomycotina</taxon>
        <taxon>Dothideomycetes</taxon>
        <taxon>Pleosporomycetidae</taxon>
        <taxon>Pleosporales</taxon>
        <taxon>Pleosporineae</taxon>
        <taxon>Leptosphaeriaceae</taxon>
        <taxon>Plenodomus</taxon>
        <taxon>Plenodomus lingam/Leptosphaeria maculans species complex</taxon>
    </lineage>
</organism>
<name>E4ZXP1_LEPMJ</name>
<sequence>MTIVFVSHPTSHLSTHAPRGICTKILSCLVLHEVQSTRIFHYYLPPIYQHYHSGGTLRRPISTSKVAQTIPTELRLACHNLYQELGSRHTDSVVEPFTANSPTKLLEQAHHSLYPPHPKPSTPRFPPQSCSATSSSSSSSSFSSFSSLQSHTSSTTSKRAWPSVAQPLLSQT</sequence>
<gene>
    <name evidence="2" type="ORF">LEMA_P110550.1</name>
</gene>
<dbReference type="VEuPathDB" id="FungiDB:LEMA_P110550.1"/>
<feature type="compositionally biased region" description="Low complexity" evidence="1">
    <location>
        <begin position="129"/>
        <end position="157"/>
    </location>
</feature>
<keyword evidence="3" id="KW-1185">Reference proteome</keyword>
<dbReference type="Proteomes" id="UP000002668">
    <property type="component" value="Genome"/>
</dbReference>
<evidence type="ECO:0000313" key="3">
    <source>
        <dbReference type="Proteomes" id="UP000002668"/>
    </source>
</evidence>
<dbReference type="HOGENOM" id="CLU_1555539_0_0_1"/>
<reference evidence="3" key="1">
    <citation type="journal article" date="2011" name="Nat. Commun.">
        <title>Effector diversification within compartments of the Leptosphaeria maculans genome affected by Repeat-Induced Point mutations.</title>
        <authorList>
            <person name="Rouxel T."/>
            <person name="Grandaubert J."/>
            <person name="Hane J.K."/>
            <person name="Hoede C."/>
            <person name="van de Wouw A.P."/>
            <person name="Couloux A."/>
            <person name="Dominguez V."/>
            <person name="Anthouard V."/>
            <person name="Bally P."/>
            <person name="Bourras S."/>
            <person name="Cozijnsen A.J."/>
            <person name="Ciuffetti L.M."/>
            <person name="Degrave A."/>
            <person name="Dilmaghani A."/>
            <person name="Duret L."/>
            <person name="Fudal I."/>
            <person name="Goodwin S.B."/>
            <person name="Gout L."/>
            <person name="Glaser N."/>
            <person name="Linglin J."/>
            <person name="Kema G.H.J."/>
            <person name="Lapalu N."/>
            <person name="Lawrence C.B."/>
            <person name="May K."/>
            <person name="Meyer M."/>
            <person name="Ollivier B."/>
            <person name="Poulain J."/>
            <person name="Schoch C.L."/>
            <person name="Simon A."/>
            <person name="Spatafora J.W."/>
            <person name="Stachowiak A."/>
            <person name="Turgeon B.G."/>
            <person name="Tyler B.M."/>
            <person name="Vincent D."/>
            <person name="Weissenbach J."/>
            <person name="Amselem J."/>
            <person name="Quesneville H."/>
            <person name="Oliver R.P."/>
            <person name="Wincker P."/>
            <person name="Balesdent M.-H."/>
            <person name="Howlett B.J."/>
        </authorList>
    </citation>
    <scope>NUCLEOTIDE SEQUENCE [LARGE SCALE GENOMIC DNA]</scope>
    <source>
        <strain evidence="3">JN3 / isolate v23.1.3 / race Av1-4-5-6-7-8</strain>
    </source>
</reference>
<proteinExistence type="predicted"/>